<keyword evidence="2" id="KW-1185">Reference proteome</keyword>
<evidence type="ECO:0000313" key="1">
    <source>
        <dbReference type="EMBL" id="GLH73928.1"/>
    </source>
</evidence>
<accession>A0ABQ5QGX0</accession>
<gene>
    <name evidence="1" type="ORF">GETHLI_24300</name>
</gene>
<dbReference type="EMBL" id="BSDE01000004">
    <property type="protein sequence ID" value="GLH73928.1"/>
    <property type="molecule type" value="Genomic_DNA"/>
</dbReference>
<proteinExistence type="predicted"/>
<sequence>MRSGIQERRYADLGQGSTEIWAPPSSRAATAQSAVTLMPQAVREVCAVSGLAVEALDLVLVRPGMNLRFTALDSGLHWGAALYRA</sequence>
<name>A0ABQ5QGX0_9BACT</name>
<dbReference type="Proteomes" id="UP001165069">
    <property type="component" value="Unassembled WGS sequence"/>
</dbReference>
<protein>
    <submittedName>
        <fullName evidence="1">Uncharacterized protein</fullName>
    </submittedName>
</protein>
<comment type="caution">
    <text evidence="1">The sequence shown here is derived from an EMBL/GenBank/DDBJ whole genome shotgun (WGS) entry which is preliminary data.</text>
</comment>
<organism evidence="1 2">
    <name type="scientific">Geothrix limicola</name>
    <dbReference type="NCBI Taxonomy" id="2927978"/>
    <lineage>
        <taxon>Bacteria</taxon>
        <taxon>Pseudomonadati</taxon>
        <taxon>Acidobacteriota</taxon>
        <taxon>Holophagae</taxon>
        <taxon>Holophagales</taxon>
        <taxon>Holophagaceae</taxon>
        <taxon>Geothrix</taxon>
    </lineage>
</organism>
<evidence type="ECO:0000313" key="2">
    <source>
        <dbReference type="Proteomes" id="UP001165069"/>
    </source>
</evidence>
<reference evidence="1 2" key="1">
    <citation type="journal article" date="2023" name="Antonie Van Leeuwenhoek">
        <title>Mesoterricola silvestris gen. nov., sp. nov., Mesoterricola sediminis sp. nov., Geothrix oryzae sp. nov., Geothrix edaphica sp. nov., Geothrix rubra sp. nov., and Geothrix limicola sp. nov., six novel members of Acidobacteriota isolated from soils.</title>
        <authorList>
            <person name="Itoh H."/>
            <person name="Sugisawa Y."/>
            <person name="Mise K."/>
            <person name="Xu Z."/>
            <person name="Kuniyasu M."/>
            <person name="Ushijima N."/>
            <person name="Kawano K."/>
            <person name="Kobayashi E."/>
            <person name="Shiratori Y."/>
            <person name="Masuda Y."/>
            <person name="Senoo K."/>
        </authorList>
    </citation>
    <scope>NUCLEOTIDE SEQUENCE [LARGE SCALE GENOMIC DNA]</scope>
    <source>
        <strain evidence="1 2">Red804</strain>
    </source>
</reference>